<dbReference type="InterPro" id="IPR036736">
    <property type="entry name" value="ACP-like_sf"/>
</dbReference>
<dbReference type="InterPro" id="IPR003231">
    <property type="entry name" value="ACP"/>
</dbReference>
<protein>
    <recommendedName>
        <fullName evidence="3 4">Acyl carrier protein</fullName>
        <shortName evidence="3">ACP</shortName>
    </recommendedName>
</protein>
<feature type="domain" description="Carrier" evidence="6">
    <location>
        <begin position="3"/>
        <end position="81"/>
    </location>
</feature>
<keyword evidence="3" id="KW-0444">Lipid biosynthesis</keyword>
<comment type="function">
    <text evidence="3 5">Carrier of the growing fatty acid chain in fatty acid biosynthesis.</text>
</comment>
<keyword evidence="3" id="KW-0963">Cytoplasm</keyword>
<name>A0ABU5L6F6_9RICK</name>
<evidence type="ECO:0000313" key="8">
    <source>
        <dbReference type="Proteomes" id="UP001293791"/>
    </source>
</evidence>
<comment type="PTM">
    <text evidence="5">4'-phosphopantetheine is transferred from CoA to a specific serine of apo-ACP by acpS.</text>
</comment>
<evidence type="ECO:0000256" key="1">
    <source>
        <dbReference type="ARBA" id="ARBA00022450"/>
    </source>
</evidence>
<comment type="caution">
    <text evidence="7">The sequence shown here is derived from an EMBL/GenBank/DDBJ whole genome shotgun (WGS) entry which is preliminary data.</text>
</comment>
<evidence type="ECO:0000256" key="5">
    <source>
        <dbReference type="RuleBase" id="RU003545"/>
    </source>
</evidence>
<dbReference type="HAMAP" id="MF_01217">
    <property type="entry name" value="Acyl_carrier"/>
    <property type="match status" value="1"/>
</dbReference>
<dbReference type="Proteomes" id="UP001293791">
    <property type="component" value="Unassembled WGS sequence"/>
</dbReference>
<accession>A0ABU5L6F6</accession>
<keyword evidence="3" id="KW-0443">Lipid metabolism</keyword>
<dbReference type="PANTHER" id="PTHR20863:SF76">
    <property type="entry name" value="CARRIER DOMAIN-CONTAINING PROTEIN"/>
    <property type="match status" value="1"/>
</dbReference>
<gene>
    <name evidence="3" type="primary">acpP</name>
    <name evidence="7" type="ORF">Cyrtocomes_00064</name>
</gene>
<comment type="pathway">
    <text evidence="3 5">Lipid metabolism; fatty acid biosynthesis.</text>
</comment>
<dbReference type="Gene3D" id="1.10.1200.10">
    <property type="entry name" value="ACP-like"/>
    <property type="match status" value="1"/>
</dbReference>
<evidence type="ECO:0000259" key="6">
    <source>
        <dbReference type="PROSITE" id="PS50075"/>
    </source>
</evidence>
<dbReference type="InterPro" id="IPR009081">
    <property type="entry name" value="PP-bd_ACP"/>
</dbReference>
<comment type="PTM">
    <text evidence="3">4'-phosphopantetheine is transferred from CoA to a specific serine of apo-ACP by AcpS. This modification is essential for activity because fatty acids are bound in thioester linkage to the sulfhydryl of the prosthetic group.</text>
</comment>
<keyword evidence="3" id="KW-0276">Fatty acid metabolism</keyword>
<proteinExistence type="inferred from homology"/>
<keyword evidence="2 3" id="KW-0597">Phosphoprotein</keyword>
<dbReference type="PROSITE" id="PS50075">
    <property type="entry name" value="CARRIER"/>
    <property type="match status" value="1"/>
</dbReference>
<comment type="subcellular location">
    <subcellularLocation>
        <location evidence="3">Cytoplasm</location>
    </subcellularLocation>
</comment>
<dbReference type="RefSeq" id="WP_322497219.1">
    <property type="nucleotide sequence ID" value="NZ_JARGYT010000002.1"/>
</dbReference>
<keyword evidence="1 3" id="KW-0596">Phosphopantetheine</keyword>
<evidence type="ECO:0000256" key="2">
    <source>
        <dbReference type="ARBA" id="ARBA00022553"/>
    </source>
</evidence>
<dbReference type="EMBL" id="JARGYT010000002">
    <property type="protein sequence ID" value="MDZ5761706.1"/>
    <property type="molecule type" value="Genomic_DNA"/>
</dbReference>
<evidence type="ECO:0000256" key="3">
    <source>
        <dbReference type="HAMAP-Rule" id="MF_01217"/>
    </source>
</evidence>
<organism evidence="7 8">
    <name type="scientific">Candidatus Cyrtobacter comes</name>
    <dbReference type="NCBI Taxonomy" id="675776"/>
    <lineage>
        <taxon>Bacteria</taxon>
        <taxon>Pseudomonadati</taxon>
        <taxon>Pseudomonadota</taxon>
        <taxon>Alphaproteobacteria</taxon>
        <taxon>Rickettsiales</taxon>
        <taxon>Candidatus Midichloriaceae</taxon>
        <taxon>Candidatus Cyrtobacter</taxon>
    </lineage>
</organism>
<comment type="similarity">
    <text evidence="3">Belongs to the acyl carrier protein (ACP) family.</text>
</comment>
<keyword evidence="8" id="KW-1185">Reference proteome</keyword>
<dbReference type="Pfam" id="PF00550">
    <property type="entry name" value="PP-binding"/>
    <property type="match status" value="1"/>
</dbReference>
<reference evidence="7 8" key="1">
    <citation type="submission" date="2023-02" db="EMBL/GenBank/DDBJ databases">
        <title>Host association and intracellularity evolved multiple times independently in the Rickettsiales.</title>
        <authorList>
            <person name="Castelli M."/>
            <person name="Nardi T."/>
            <person name="Gammuto L."/>
            <person name="Bellinzona G."/>
            <person name="Sabaneyeva E."/>
            <person name="Potekhin A."/>
            <person name="Serra V."/>
            <person name="Petroni G."/>
            <person name="Sassera D."/>
        </authorList>
    </citation>
    <scope>NUCLEOTIDE SEQUENCE [LARGE SCALE GENOMIC DNA]</scope>
    <source>
        <strain evidence="7 8">BOD18</strain>
    </source>
</reference>
<dbReference type="NCBIfam" id="TIGR00517">
    <property type="entry name" value="acyl_carrier"/>
    <property type="match status" value="1"/>
</dbReference>
<dbReference type="SUPFAM" id="SSF47336">
    <property type="entry name" value="ACP-like"/>
    <property type="match status" value="1"/>
</dbReference>
<feature type="modified residue" description="O-(pantetheine 4'-phosphoryl)serine" evidence="3">
    <location>
        <position position="41"/>
    </location>
</feature>
<dbReference type="PANTHER" id="PTHR20863">
    <property type="entry name" value="ACYL CARRIER PROTEIN"/>
    <property type="match status" value="1"/>
</dbReference>
<sequence length="91" mass="9937">MSSEIKSRVIQVVASIAESKSGTTADQITLQTEFGKLALDSLDFVDLVMRLEGEFKIEISDSVASKMKTVGDIVEYIQSALHTENGQKEEA</sequence>
<evidence type="ECO:0000313" key="7">
    <source>
        <dbReference type="EMBL" id="MDZ5761706.1"/>
    </source>
</evidence>
<keyword evidence="3" id="KW-0275">Fatty acid biosynthesis</keyword>
<evidence type="ECO:0000256" key="4">
    <source>
        <dbReference type="NCBIfam" id="TIGR00517"/>
    </source>
</evidence>